<feature type="transmembrane region" description="Helical" evidence="1">
    <location>
        <begin position="260"/>
        <end position="289"/>
    </location>
</feature>
<evidence type="ECO:0000313" key="2">
    <source>
        <dbReference type="EMBL" id="GGG27801.1"/>
    </source>
</evidence>
<feature type="transmembrane region" description="Helical" evidence="1">
    <location>
        <begin position="218"/>
        <end position="240"/>
    </location>
</feature>
<keyword evidence="3" id="KW-1185">Reference proteome</keyword>
<dbReference type="AlphaFoldDB" id="A0A917G7T4"/>
<feature type="transmembrane region" description="Helical" evidence="1">
    <location>
        <begin position="80"/>
        <end position="102"/>
    </location>
</feature>
<keyword evidence="1" id="KW-0472">Membrane</keyword>
<evidence type="ECO:0000313" key="3">
    <source>
        <dbReference type="Proteomes" id="UP000654257"/>
    </source>
</evidence>
<gene>
    <name evidence="2" type="ORF">GCM10007304_47030</name>
</gene>
<reference evidence="2" key="1">
    <citation type="journal article" date="2014" name="Int. J. Syst. Evol. Microbiol.">
        <title>Complete genome sequence of Corynebacterium casei LMG S-19264T (=DSM 44701T), isolated from a smear-ripened cheese.</title>
        <authorList>
            <consortium name="US DOE Joint Genome Institute (JGI-PGF)"/>
            <person name="Walter F."/>
            <person name="Albersmeier A."/>
            <person name="Kalinowski J."/>
            <person name="Ruckert C."/>
        </authorList>
    </citation>
    <scope>NUCLEOTIDE SEQUENCE</scope>
    <source>
        <strain evidence="2">CCM 7905</strain>
    </source>
</reference>
<feature type="transmembrane region" description="Helical" evidence="1">
    <location>
        <begin position="131"/>
        <end position="150"/>
    </location>
</feature>
<dbReference type="RefSeq" id="WP_188547585.1">
    <property type="nucleotide sequence ID" value="NZ_BMCU01000006.1"/>
</dbReference>
<sequence>MDRSSFGFTLALTLSPVGVVVVAALVWLATVLVARRSVGVHTAGRRFRTLAGTLGALLVLSGWALGVLAPRWSEPLDTVWWRFAAPLAGATIAASTLALWAVRHPVLVEEPVVPVVRRTWTSFVNGGQLRILLVWAALLLAVTVVCGLASEPGVAGSANITFIGPSGGYGTVYGWTEGLPVILMTIALLGSTWWALHLDAARPFARIAAVDDESRARAAAASLLLTVTIGAVLLSLGAVVEGIGYSAGQVGFQMPGSDPYLWSTGFSSIAPTMRVLGWVLQVAGVVYVLEAIARPFRHRSVSASSEASVAARR</sequence>
<dbReference type="EMBL" id="BMCU01000006">
    <property type="protein sequence ID" value="GGG27801.1"/>
    <property type="molecule type" value="Genomic_DNA"/>
</dbReference>
<keyword evidence="1" id="KW-1133">Transmembrane helix</keyword>
<accession>A0A917G7T4</accession>
<feature type="transmembrane region" description="Helical" evidence="1">
    <location>
        <begin position="47"/>
        <end position="68"/>
    </location>
</feature>
<protein>
    <submittedName>
        <fullName evidence="2">Uncharacterized protein</fullName>
    </submittedName>
</protein>
<proteinExistence type="predicted"/>
<evidence type="ECO:0000256" key="1">
    <source>
        <dbReference type="SAM" id="Phobius"/>
    </source>
</evidence>
<comment type="caution">
    <text evidence="2">The sequence shown here is derived from an EMBL/GenBank/DDBJ whole genome shotgun (WGS) entry which is preliminary data.</text>
</comment>
<feature type="transmembrane region" description="Helical" evidence="1">
    <location>
        <begin position="6"/>
        <end position="35"/>
    </location>
</feature>
<reference evidence="2" key="2">
    <citation type="submission" date="2020-09" db="EMBL/GenBank/DDBJ databases">
        <authorList>
            <person name="Sun Q."/>
            <person name="Sedlacek I."/>
        </authorList>
    </citation>
    <scope>NUCLEOTIDE SEQUENCE</scope>
    <source>
        <strain evidence="2">CCM 7905</strain>
    </source>
</reference>
<feature type="transmembrane region" description="Helical" evidence="1">
    <location>
        <begin position="178"/>
        <end position="197"/>
    </location>
</feature>
<name>A0A917G7T4_9NOCA</name>
<keyword evidence="1" id="KW-0812">Transmembrane</keyword>
<dbReference type="Proteomes" id="UP000654257">
    <property type="component" value="Unassembled WGS sequence"/>
</dbReference>
<organism evidence="2 3">
    <name type="scientific">Rhodococcoides trifolii</name>
    <dbReference type="NCBI Taxonomy" id="908250"/>
    <lineage>
        <taxon>Bacteria</taxon>
        <taxon>Bacillati</taxon>
        <taxon>Actinomycetota</taxon>
        <taxon>Actinomycetes</taxon>
        <taxon>Mycobacteriales</taxon>
        <taxon>Nocardiaceae</taxon>
        <taxon>Rhodococcoides</taxon>
    </lineage>
</organism>